<evidence type="ECO:0000259" key="1">
    <source>
        <dbReference type="Pfam" id="PF15611"/>
    </source>
</evidence>
<dbReference type="AlphaFoldDB" id="A0A936Z6F1"/>
<gene>
    <name evidence="2" type="ORF">JJ685_29500</name>
</gene>
<keyword evidence="3" id="KW-1185">Reference proteome</keyword>
<evidence type="ECO:0000313" key="2">
    <source>
        <dbReference type="EMBL" id="MBL0395304.1"/>
    </source>
</evidence>
<feature type="domain" description="Zorya protein ZorC EH" evidence="1">
    <location>
        <begin position="17"/>
        <end position="443"/>
    </location>
</feature>
<comment type="caution">
    <text evidence="2">The sequence shown here is derived from an EMBL/GenBank/DDBJ whole genome shotgun (WGS) entry which is preliminary data.</text>
</comment>
<dbReference type="RefSeq" id="WP_201677978.1">
    <property type="nucleotide sequence ID" value="NZ_JAEQNE010000015.1"/>
</dbReference>
<protein>
    <recommendedName>
        <fullName evidence="1">Zorya protein ZorC EH domain-containing protein</fullName>
    </recommendedName>
</protein>
<reference evidence="2 3" key="1">
    <citation type="journal article" date="2017" name="Int. J. Syst. Evol. Microbiol.">
        <title>Ramlibacter monticola sp. nov., isolated from forest soil.</title>
        <authorList>
            <person name="Chaudhary D.K."/>
            <person name="Kim J."/>
        </authorList>
    </citation>
    <scope>NUCLEOTIDE SEQUENCE [LARGE SCALE GENOMIC DNA]</scope>
    <source>
        <strain evidence="2 3">KACC 19175</strain>
    </source>
</reference>
<sequence>MQQARTFRAAVWGNPKVMTEALRSIRRDFGGSDAGPQDGDALQCTLQKFGQTRQVGSFTELKHVCYGLTVPVGEAEWRVIDRAPLFNELLGLVDRRQNQPKQFRRCYQGLLNGYFIFNRHVPQEGSAPRNWEKLQGFLHDRLAAVVKGAQKSGLTPEWVPQLDEHRNLLTRNACARYSDGLARGDTSEMKAVCSSLGIPSTSWVWEEALMEYVSAVCRYGDPDFRAKLPAVLKLVNGDADLKLPPTLATRAAAQTVRRYSHCSDKPERQDLRDTSLSLIGNPWLKRTAWDAHVDHEPARQMVEGWLKRRLIKDFFELLAQDGAADLRRLNYWLKWEPQITDMWFVLGSDARTNRSPAFAELRKLMEGRERTLVDSNGQNNAFVMRIGPLLVIEFGVTGNACYAFAASDFKTDLDTRMLDTNRQLKQRVGAKRLSHVAGWESRFDYELGRLLQSVPASKGHLSPVQVKSSRPNAVAFEGSESWRALQEAFRSEGKEIVDRTPVTRGARQEFSEADFQNIRRLCVQDGIEIEDNRPRGGALWVLLVDWFEHPGLAVALKGYGFQRVLGKGYWLRTKN</sequence>
<dbReference type="Proteomes" id="UP000599109">
    <property type="component" value="Unassembled WGS sequence"/>
</dbReference>
<dbReference type="InterPro" id="IPR028943">
    <property type="entry name" value="ZorC_EH_Signature_dom"/>
</dbReference>
<dbReference type="EMBL" id="JAEQNE010000015">
    <property type="protein sequence ID" value="MBL0395304.1"/>
    <property type="molecule type" value="Genomic_DNA"/>
</dbReference>
<proteinExistence type="predicted"/>
<organism evidence="2 3">
    <name type="scientific">Ramlibacter monticola</name>
    <dbReference type="NCBI Taxonomy" id="1926872"/>
    <lineage>
        <taxon>Bacteria</taxon>
        <taxon>Pseudomonadati</taxon>
        <taxon>Pseudomonadota</taxon>
        <taxon>Betaproteobacteria</taxon>
        <taxon>Burkholderiales</taxon>
        <taxon>Comamonadaceae</taxon>
        <taxon>Ramlibacter</taxon>
    </lineage>
</organism>
<accession>A0A936Z6F1</accession>
<dbReference type="Pfam" id="PF15611">
    <property type="entry name" value="EH_Signature"/>
    <property type="match status" value="1"/>
</dbReference>
<name>A0A936Z6F1_9BURK</name>
<evidence type="ECO:0000313" key="3">
    <source>
        <dbReference type="Proteomes" id="UP000599109"/>
    </source>
</evidence>